<comment type="catalytic activity">
    <reaction evidence="8">
        <text>L-seryl-[protein] + ATP = O-phospho-L-seryl-[protein] + ADP + H(+)</text>
        <dbReference type="Rhea" id="RHEA:17989"/>
        <dbReference type="Rhea" id="RHEA-COMP:9863"/>
        <dbReference type="Rhea" id="RHEA-COMP:11604"/>
        <dbReference type="ChEBI" id="CHEBI:15378"/>
        <dbReference type="ChEBI" id="CHEBI:29999"/>
        <dbReference type="ChEBI" id="CHEBI:30616"/>
        <dbReference type="ChEBI" id="CHEBI:83421"/>
        <dbReference type="ChEBI" id="CHEBI:456216"/>
        <dbReference type="EC" id="2.7.11.24"/>
    </reaction>
</comment>
<dbReference type="PROSITE" id="PS00107">
    <property type="entry name" value="PROTEIN_KINASE_ATP"/>
    <property type="match status" value="1"/>
</dbReference>
<evidence type="ECO:0000256" key="9">
    <source>
        <dbReference type="PROSITE-ProRule" id="PRU10141"/>
    </source>
</evidence>
<comment type="activity regulation">
    <text evidence="10">Activated by threonine and tyrosine phosphorylation.</text>
</comment>
<dbReference type="AlphaFoldDB" id="A0A8J5MGU0"/>
<dbReference type="PANTHER" id="PTHR24055">
    <property type="entry name" value="MITOGEN-ACTIVATED PROTEIN KINASE"/>
    <property type="match status" value="1"/>
</dbReference>
<evidence type="ECO:0000256" key="3">
    <source>
        <dbReference type="ARBA" id="ARBA00022679"/>
    </source>
</evidence>
<evidence type="ECO:0000256" key="7">
    <source>
        <dbReference type="ARBA" id="ARBA00047592"/>
    </source>
</evidence>
<dbReference type="GO" id="GO:0006508">
    <property type="term" value="P:proteolysis"/>
    <property type="evidence" value="ECO:0007669"/>
    <property type="project" value="InterPro"/>
</dbReference>
<dbReference type="GO" id="GO:0004707">
    <property type="term" value="F:MAP kinase activity"/>
    <property type="evidence" value="ECO:0007669"/>
    <property type="project" value="UniProtKB-EC"/>
</dbReference>
<protein>
    <recommendedName>
        <fullName evidence="1 10">Mitogen-activated protein kinase</fullName>
        <ecNumber evidence="1 10">2.7.11.24</ecNumber>
    </recommendedName>
</protein>
<keyword evidence="3 10" id="KW-0808">Transferase</keyword>
<feature type="compositionally biased region" description="Acidic residues" evidence="11">
    <location>
        <begin position="898"/>
        <end position="915"/>
    </location>
</feature>
<evidence type="ECO:0000256" key="11">
    <source>
        <dbReference type="SAM" id="MobiDB-lite"/>
    </source>
</evidence>
<comment type="caution">
    <text evidence="14">The sequence shown here is derived from an EMBL/GenBank/DDBJ whole genome shotgun (WGS) entry which is preliminary data.</text>
</comment>
<keyword evidence="2 10" id="KW-0723">Serine/threonine-protein kinase</keyword>
<dbReference type="Proteomes" id="UP000709295">
    <property type="component" value="Unassembled WGS sequence"/>
</dbReference>
<evidence type="ECO:0000313" key="15">
    <source>
        <dbReference type="Proteomes" id="UP000709295"/>
    </source>
</evidence>
<evidence type="ECO:0000313" key="14">
    <source>
        <dbReference type="EMBL" id="KAG6968047.1"/>
    </source>
</evidence>
<dbReference type="EC" id="2.7.11.24" evidence="1 10"/>
<evidence type="ECO:0000256" key="10">
    <source>
        <dbReference type="RuleBase" id="RU361165"/>
    </source>
</evidence>
<evidence type="ECO:0000256" key="4">
    <source>
        <dbReference type="ARBA" id="ARBA00022741"/>
    </source>
</evidence>
<dbReference type="PROSITE" id="PS00108">
    <property type="entry name" value="PROTEIN_KINASE_ST"/>
    <property type="match status" value="1"/>
</dbReference>
<dbReference type="InterPro" id="IPR001563">
    <property type="entry name" value="Peptidase_S10"/>
</dbReference>
<keyword evidence="12" id="KW-1133">Transmembrane helix</keyword>
<name>A0A8J5MGU0_9STRA</name>
<dbReference type="PROSITE" id="PS00560">
    <property type="entry name" value="CARBOXYPEPT_SER_HIS"/>
    <property type="match status" value="1"/>
</dbReference>
<feature type="compositionally biased region" description="Polar residues" evidence="11">
    <location>
        <begin position="923"/>
        <end position="941"/>
    </location>
</feature>
<reference evidence="14" key="1">
    <citation type="submission" date="2021-01" db="EMBL/GenBank/DDBJ databases">
        <title>Phytophthora aleatoria, a newly-described species from Pinus radiata is distinct from Phytophthora cactorum isolates based on comparative genomics.</title>
        <authorList>
            <person name="Mcdougal R."/>
            <person name="Panda P."/>
            <person name="Williams N."/>
            <person name="Studholme D.J."/>
        </authorList>
    </citation>
    <scope>NUCLEOTIDE SEQUENCE</scope>
    <source>
        <strain evidence="14">NZFS 4037</strain>
    </source>
</reference>
<dbReference type="InterPro" id="IPR050117">
    <property type="entry name" value="MAPK"/>
</dbReference>
<evidence type="ECO:0000256" key="5">
    <source>
        <dbReference type="ARBA" id="ARBA00022777"/>
    </source>
</evidence>
<evidence type="ECO:0000256" key="12">
    <source>
        <dbReference type="SAM" id="Phobius"/>
    </source>
</evidence>
<dbReference type="InterPro" id="IPR003527">
    <property type="entry name" value="MAP_kinase_CS"/>
</dbReference>
<feature type="compositionally biased region" description="Basic and acidic residues" evidence="11">
    <location>
        <begin position="385"/>
        <end position="404"/>
    </location>
</feature>
<dbReference type="CDD" id="cd07852">
    <property type="entry name" value="STKc_MAPK15-like"/>
    <property type="match status" value="1"/>
</dbReference>
<gene>
    <name evidence="14" type="ORF">JG688_00006006</name>
</gene>
<keyword evidence="5 10" id="KW-0418">Kinase</keyword>
<dbReference type="InterPro" id="IPR017441">
    <property type="entry name" value="Protein_kinase_ATP_BS"/>
</dbReference>
<keyword evidence="4 9" id="KW-0547">Nucleotide-binding</keyword>
<dbReference type="EMBL" id="JAENGY010000252">
    <property type="protein sequence ID" value="KAG6968047.1"/>
    <property type="molecule type" value="Genomic_DNA"/>
</dbReference>
<feature type="region of interest" description="Disordered" evidence="11">
    <location>
        <begin position="895"/>
        <end position="941"/>
    </location>
</feature>
<evidence type="ECO:0000256" key="8">
    <source>
        <dbReference type="ARBA" id="ARBA00048312"/>
    </source>
</evidence>
<evidence type="ECO:0000256" key="6">
    <source>
        <dbReference type="ARBA" id="ARBA00022840"/>
    </source>
</evidence>
<evidence type="ECO:0000256" key="1">
    <source>
        <dbReference type="ARBA" id="ARBA00012411"/>
    </source>
</evidence>
<dbReference type="SMART" id="SM00220">
    <property type="entry name" value="S_TKc"/>
    <property type="match status" value="1"/>
</dbReference>
<dbReference type="Pfam" id="PF00450">
    <property type="entry name" value="Peptidase_S10"/>
    <property type="match status" value="2"/>
</dbReference>
<keyword evidence="12" id="KW-0812">Transmembrane</keyword>
<dbReference type="InterPro" id="IPR000719">
    <property type="entry name" value="Prot_kinase_dom"/>
</dbReference>
<comment type="catalytic activity">
    <reaction evidence="7 10">
        <text>L-threonyl-[protein] + ATP = O-phospho-L-threonyl-[protein] + ADP + H(+)</text>
        <dbReference type="Rhea" id="RHEA:46608"/>
        <dbReference type="Rhea" id="RHEA-COMP:11060"/>
        <dbReference type="Rhea" id="RHEA-COMP:11605"/>
        <dbReference type="ChEBI" id="CHEBI:15378"/>
        <dbReference type="ChEBI" id="CHEBI:30013"/>
        <dbReference type="ChEBI" id="CHEBI:30616"/>
        <dbReference type="ChEBI" id="CHEBI:61977"/>
        <dbReference type="ChEBI" id="CHEBI:456216"/>
        <dbReference type="EC" id="2.7.11.24"/>
    </reaction>
</comment>
<comment type="cofactor">
    <cofactor evidence="10">
        <name>Mg(2+)</name>
        <dbReference type="ChEBI" id="CHEBI:18420"/>
    </cofactor>
</comment>
<dbReference type="FunFam" id="3.30.200.20:FF:000166">
    <property type="entry name" value="Mitogen-activated protein kinase"/>
    <property type="match status" value="1"/>
</dbReference>
<dbReference type="GO" id="GO:0004185">
    <property type="term" value="F:serine-type carboxypeptidase activity"/>
    <property type="evidence" value="ECO:0007669"/>
    <property type="project" value="InterPro"/>
</dbReference>
<keyword evidence="6 9" id="KW-0067">ATP-binding</keyword>
<feature type="region of interest" description="Disordered" evidence="11">
    <location>
        <begin position="367"/>
        <end position="404"/>
    </location>
</feature>
<sequence length="941" mass="106082">MGEEVEKHVLRKYELLQKLGKGAYGIVWKAIDKNNRQVVALKKCFDAFRNATDAQRTFREVMYLQELNGHSNIIRLLNVVKADNDRDIYLVFDFMETDLHAVIRANILEEIHKKYIIYQLLKSLKYMHTAELLHRDIKPSNLLLNSDCHTKLCDFGLCRSVAEISGPNPVLTDYVATRWYRAPEILLGSTKYAKSVDMWAVGCIVAEMATGRPAFPGTSTMNQLERILDVTGPPSQEDIESIKSPFANTMLESLPTPKHKPLEELFPKASPEALDLIKQCFWFDPSKRISVIDALKHPYVAQFHNEKDEPSAPAPLQIVVDDNTKYSAADYRDRLYREIIKKKKEMVTRHVFVAALAGSVASAQRLHPTSQRVQELAAQEDEEPERSLATKTESTKPKQKTPEDLIHNLPGLDPAAKVTQHAGRIALHDSDKNKIFYWHFQAAQDPNKAPLVIWLNGGPGCSSMQGLFLGNSPLKLMDDSTIGKNEHSWHEFANLLFVDQPVGTGMSYTKGNDYRPDEEAVADDFYEFLTKFLQRHTEYLSDRDDGVKVSRAVYMFGESHAGRWIPEFSEHILKQNDDPNNQIKINLDGVGIGNGWVHPRIQYEYSDYAHGLGLLTFGQVRSLKASVKPGNGGNSLNFYDVRQYLHNVGAYPSGQDNIVKYMNKMEVRKAVHGNEDKNFRFDVCSNGVFRALSKFDGVSTLDKVESLLQGGLRMLFYNGQWDMMCNHYGTEKLLLNLNWNGSDAYQQAEKYTWRVQGRKEPAGFAQQGGNLTYLVVTGAGHMVPMDVPDVAADMLHRFVNRLEFNDKEQTVATTRLNATDLEVSFCYSPSEASDTDTSLSILDQTGGNSSQVHIGIAWLWVALVIAAVSSILAVCITIACIRNRRHGQQDHEMITQVSDDEDVSQVDDNEEEYSDEDKGERVSANSVSQRATSPRSRVTEV</sequence>
<organism evidence="14 15">
    <name type="scientific">Phytophthora aleatoria</name>
    <dbReference type="NCBI Taxonomy" id="2496075"/>
    <lineage>
        <taxon>Eukaryota</taxon>
        <taxon>Sar</taxon>
        <taxon>Stramenopiles</taxon>
        <taxon>Oomycota</taxon>
        <taxon>Peronosporomycetes</taxon>
        <taxon>Peronosporales</taxon>
        <taxon>Peronosporaceae</taxon>
        <taxon>Phytophthora</taxon>
    </lineage>
</organism>
<comment type="similarity">
    <text evidence="10">Belongs to the protein kinase superfamily. Ser/Thr protein kinase family. MAP kinase subfamily.</text>
</comment>
<proteinExistence type="inferred from homology"/>
<dbReference type="PROSITE" id="PS01351">
    <property type="entry name" value="MAPK"/>
    <property type="match status" value="1"/>
</dbReference>
<dbReference type="PROSITE" id="PS50011">
    <property type="entry name" value="PROTEIN_KINASE_DOM"/>
    <property type="match status" value="1"/>
</dbReference>
<keyword evidence="10" id="KW-0460">Magnesium</keyword>
<evidence type="ECO:0000259" key="13">
    <source>
        <dbReference type="PROSITE" id="PS50011"/>
    </source>
</evidence>
<keyword evidence="15" id="KW-1185">Reference proteome</keyword>
<dbReference type="InterPro" id="IPR008271">
    <property type="entry name" value="Ser/Thr_kinase_AS"/>
</dbReference>
<feature type="domain" description="Protein kinase" evidence="13">
    <location>
        <begin position="13"/>
        <end position="300"/>
    </location>
</feature>
<keyword evidence="12" id="KW-0472">Membrane</keyword>
<feature type="binding site" evidence="9">
    <location>
        <position position="42"/>
    </location>
    <ligand>
        <name>ATP</name>
        <dbReference type="ChEBI" id="CHEBI:30616"/>
    </ligand>
</feature>
<accession>A0A8J5MGU0</accession>
<evidence type="ECO:0000256" key="2">
    <source>
        <dbReference type="ARBA" id="ARBA00022527"/>
    </source>
</evidence>
<dbReference type="Pfam" id="PF00069">
    <property type="entry name" value="Pkinase"/>
    <property type="match status" value="1"/>
</dbReference>
<dbReference type="InterPro" id="IPR033124">
    <property type="entry name" value="Ser_caboxypep_his_AS"/>
</dbReference>
<dbReference type="FunFam" id="1.10.510.10:FF:000238">
    <property type="entry name" value="Mitogen-activated protein kinase"/>
    <property type="match status" value="1"/>
</dbReference>
<dbReference type="GO" id="GO:0005524">
    <property type="term" value="F:ATP binding"/>
    <property type="evidence" value="ECO:0007669"/>
    <property type="project" value="UniProtKB-UniRule"/>
</dbReference>
<feature type="transmembrane region" description="Helical" evidence="12">
    <location>
        <begin position="857"/>
        <end position="881"/>
    </location>
</feature>